<dbReference type="AlphaFoldDB" id="A0A6H1ZA45"/>
<dbReference type="EMBL" id="MT144837">
    <property type="protein sequence ID" value="QJI00211.1"/>
    <property type="molecule type" value="Genomic_DNA"/>
</dbReference>
<dbReference type="EMBL" id="MT143975">
    <property type="protein sequence ID" value="QJA44332.1"/>
    <property type="molecule type" value="Genomic_DNA"/>
</dbReference>
<name>A0A6H1ZA45_9ZZZZ</name>
<accession>A0A6H1ZA45</accession>
<evidence type="ECO:0000313" key="1">
    <source>
        <dbReference type="EMBL" id="QJA44332.1"/>
    </source>
</evidence>
<organism evidence="1">
    <name type="scientific">viral metagenome</name>
    <dbReference type="NCBI Taxonomy" id="1070528"/>
    <lineage>
        <taxon>unclassified sequences</taxon>
        <taxon>metagenomes</taxon>
        <taxon>organismal metagenomes</taxon>
    </lineage>
</organism>
<dbReference type="InterPro" id="IPR013324">
    <property type="entry name" value="RNA_pol_sigma_r3/r4-like"/>
</dbReference>
<proteinExistence type="predicted"/>
<evidence type="ECO:0000313" key="2">
    <source>
        <dbReference type="EMBL" id="QJI00211.1"/>
    </source>
</evidence>
<sequence>MTIKDTMAMIQAAVEGDTDAINKIHKSVRIADAINWLFNTYPVRDALIVLGRTYGGRTANDIGDIFGITHRRVNMILQEVKTYRRN</sequence>
<gene>
    <name evidence="1" type="ORF">TM448A00093_0062</name>
    <name evidence="2" type="ORF">TM448B01884_0003</name>
</gene>
<reference evidence="1" key="1">
    <citation type="submission" date="2020-03" db="EMBL/GenBank/DDBJ databases">
        <title>The deep terrestrial virosphere.</title>
        <authorList>
            <person name="Holmfeldt K."/>
            <person name="Nilsson E."/>
            <person name="Simone D."/>
            <person name="Lopez-Fernandez M."/>
            <person name="Wu X."/>
            <person name="de Brujin I."/>
            <person name="Lundin D."/>
            <person name="Andersson A."/>
            <person name="Bertilsson S."/>
            <person name="Dopson M."/>
        </authorList>
    </citation>
    <scope>NUCLEOTIDE SEQUENCE</scope>
    <source>
        <strain evidence="1">TM448A00093</strain>
        <strain evidence="2">TM448B01884</strain>
    </source>
</reference>
<dbReference type="SUPFAM" id="SSF88659">
    <property type="entry name" value="Sigma3 and sigma4 domains of RNA polymerase sigma factors"/>
    <property type="match status" value="1"/>
</dbReference>
<protein>
    <submittedName>
        <fullName evidence="1">Uncharacterized protein</fullName>
    </submittedName>
</protein>